<keyword evidence="2" id="KW-1185">Reference proteome</keyword>
<dbReference type="OrthoDB" id="677481at2"/>
<organism evidence="1 2">
    <name type="scientific">Chitinophaga silvatica</name>
    <dbReference type="NCBI Taxonomy" id="2282649"/>
    <lineage>
        <taxon>Bacteria</taxon>
        <taxon>Pseudomonadati</taxon>
        <taxon>Bacteroidota</taxon>
        <taxon>Chitinophagia</taxon>
        <taxon>Chitinophagales</taxon>
        <taxon>Chitinophagaceae</taxon>
        <taxon>Chitinophaga</taxon>
    </lineage>
</organism>
<evidence type="ECO:0008006" key="3">
    <source>
        <dbReference type="Google" id="ProtNLM"/>
    </source>
</evidence>
<dbReference type="RefSeq" id="WP_116977398.1">
    <property type="nucleotide sequence ID" value="NZ_QPMM01000010.1"/>
</dbReference>
<evidence type="ECO:0000313" key="2">
    <source>
        <dbReference type="Proteomes" id="UP000260644"/>
    </source>
</evidence>
<sequence>MKTLALLVLSGTAMRFGAPQIPEKISFNYEIVQQTKNQATGNIEKTTYYFTKDGNYAEVTTNSGQSLIYVKDGPTLMVDDKKKNITTFSLPSLLGSKNTPASKMPAKPGALQLVPGNATKTICGYNAKSYTAKDPAKGNVTFWYLQLNFDPSIIYKMGLSSKRELNNPDSPIGVAVTHPDYLLAEVSDPKDKSLETLSVKNTSYVFSTAGYEIKDMTNKNMSEILRSNH</sequence>
<proteinExistence type="predicted"/>
<reference evidence="1 2" key="1">
    <citation type="submission" date="2018-07" db="EMBL/GenBank/DDBJ databases">
        <title>Chitinophaga K2CV101002-2 sp. nov., isolated from a monsoon evergreen broad-leaved forest soil.</title>
        <authorList>
            <person name="Lv Y."/>
        </authorList>
    </citation>
    <scope>NUCLEOTIDE SEQUENCE [LARGE SCALE GENOMIC DNA]</scope>
    <source>
        <strain evidence="1 2">GDMCC 1.1288</strain>
    </source>
</reference>
<gene>
    <name evidence="1" type="ORF">DVR12_19160</name>
</gene>
<evidence type="ECO:0000313" key="1">
    <source>
        <dbReference type="EMBL" id="RFS20680.1"/>
    </source>
</evidence>
<protein>
    <recommendedName>
        <fullName evidence="3">DUF4412 domain-containing protein</fullName>
    </recommendedName>
</protein>
<dbReference type="Proteomes" id="UP000260644">
    <property type="component" value="Unassembled WGS sequence"/>
</dbReference>
<dbReference type="EMBL" id="QPMM01000010">
    <property type="protein sequence ID" value="RFS20680.1"/>
    <property type="molecule type" value="Genomic_DNA"/>
</dbReference>
<comment type="caution">
    <text evidence="1">The sequence shown here is derived from an EMBL/GenBank/DDBJ whole genome shotgun (WGS) entry which is preliminary data.</text>
</comment>
<name>A0A3E1Y6W9_9BACT</name>
<dbReference type="AlphaFoldDB" id="A0A3E1Y6W9"/>
<accession>A0A3E1Y6W9</accession>